<evidence type="ECO:0000256" key="4">
    <source>
        <dbReference type="ARBA" id="ARBA00023136"/>
    </source>
</evidence>
<evidence type="ECO:0000256" key="1">
    <source>
        <dbReference type="ARBA" id="ARBA00004141"/>
    </source>
</evidence>
<sequence length="448" mass="47822">MTRHRQLQRKLGLPFAIAVCVGTVVGTGIMRAPGEIAKLVPDPTIVMMLWLAGGLYVLLMCNVAAEISSMIPRSGGHYIPVREGLGDSMGLLVGWTFWIAFVAVNAAISIAAAEFLGTVVPWIGANVEWSALAILLAITALNWAGVEEGRWAQTASTMLKTALLLAVVCIAFAMPAGEAASGVDGTTRAPVAAEPITLLTLLVGLQFIVAVYDGWYTTIYFAGEDKDPGRNIPRSLFHAAIIVTLIYLAVNWALIRALEFDVLSSSTLPMASVIEAASGRWGSVFVAFLATLMALGTLNGCIMATPRILYGLAEDGLFPKAALKVNRGGTPWVALAAGTLLSIPLIFTGSYVFVFRLMGALTLFGTCLYVLSYFALRYRRPEMPRTYRARGHPVLPIFILLVNVSLVAGYVVSDWVSGLVMVGLVGICLPIGVYLGREKRRAAGGLKA</sequence>
<evidence type="ECO:0000313" key="6">
    <source>
        <dbReference type="EMBL" id="MBX7484113.1"/>
    </source>
</evidence>
<evidence type="ECO:0000256" key="2">
    <source>
        <dbReference type="ARBA" id="ARBA00022692"/>
    </source>
</evidence>
<dbReference type="PANTHER" id="PTHR11785">
    <property type="entry name" value="AMINO ACID TRANSPORTER"/>
    <property type="match status" value="1"/>
</dbReference>
<feature type="transmembrane region" description="Helical" evidence="5">
    <location>
        <begin position="236"/>
        <end position="258"/>
    </location>
</feature>
<keyword evidence="7" id="KW-1185">Reference proteome</keyword>
<dbReference type="Gene3D" id="1.20.1740.10">
    <property type="entry name" value="Amino acid/polyamine transporter I"/>
    <property type="match status" value="1"/>
</dbReference>
<dbReference type="InterPro" id="IPR002293">
    <property type="entry name" value="AA/rel_permease1"/>
</dbReference>
<feature type="transmembrane region" description="Helical" evidence="5">
    <location>
        <begin position="12"/>
        <end position="32"/>
    </location>
</feature>
<comment type="subcellular location">
    <subcellularLocation>
        <location evidence="1">Membrane</location>
        <topology evidence="1">Multi-pass membrane protein</topology>
    </subcellularLocation>
</comment>
<feature type="transmembrane region" description="Helical" evidence="5">
    <location>
        <begin position="92"/>
        <end position="123"/>
    </location>
</feature>
<keyword evidence="2 5" id="KW-0812">Transmembrane</keyword>
<feature type="transmembrane region" description="Helical" evidence="5">
    <location>
        <begin position="329"/>
        <end position="347"/>
    </location>
</feature>
<evidence type="ECO:0000256" key="5">
    <source>
        <dbReference type="SAM" id="Phobius"/>
    </source>
</evidence>
<protein>
    <submittedName>
        <fullName evidence="6">Amino acid permease</fullName>
    </submittedName>
</protein>
<feature type="transmembrane region" description="Helical" evidence="5">
    <location>
        <begin position="158"/>
        <end position="176"/>
    </location>
</feature>
<dbReference type="PANTHER" id="PTHR11785:SF512">
    <property type="entry name" value="SOBREMESA, ISOFORM B"/>
    <property type="match status" value="1"/>
</dbReference>
<accession>A0ABS7JAY6</accession>
<evidence type="ECO:0000256" key="3">
    <source>
        <dbReference type="ARBA" id="ARBA00022989"/>
    </source>
</evidence>
<feature type="transmembrane region" description="Helical" evidence="5">
    <location>
        <begin position="129"/>
        <end position="146"/>
    </location>
</feature>
<feature type="transmembrane region" description="Helical" evidence="5">
    <location>
        <begin position="44"/>
        <end position="65"/>
    </location>
</feature>
<evidence type="ECO:0000313" key="7">
    <source>
        <dbReference type="Proteomes" id="UP000755104"/>
    </source>
</evidence>
<keyword evidence="3 5" id="KW-1133">Transmembrane helix</keyword>
<dbReference type="Proteomes" id="UP000755104">
    <property type="component" value="Unassembled WGS sequence"/>
</dbReference>
<feature type="transmembrane region" description="Helical" evidence="5">
    <location>
        <begin position="353"/>
        <end position="374"/>
    </location>
</feature>
<name>A0ABS7JAY6_9SPHN</name>
<feature type="transmembrane region" description="Helical" evidence="5">
    <location>
        <begin position="278"/>
        <end position="298"/>
    </location>
</feature>
<organism evidence="6 7">
    <name type="scientific">Qipengyuania qiaonensis</name>
    <dbReference type="NCBI Taxonomy" id="2867240"/>
    <lineage>
        <taxon>Bacteria</taxon>
        <taxon>Pseudomonadati</taxon>
        <taxon>Pseudomonadota</taxon>
        <taxon>Alphaproteobacteria</taxon>
        <taxon>Sphingomonadales</taxon>
        <taxon>Erythrobacteraceae</taxon>
        <taxon>Qipengyuania</taxon>
    </lineage>
</organism>
<dbReference type="RefSeq" id="WP_221560523.1">
    <property type="nucleotide sequence ID" value="NZ_JAIGNO010000021.1"/>
</dbReference>
<dbReference type="EMBL" id="JAIGNO010000021">
    <property type="protein sequence ID" value="MBX7484113.1"/>
    <property type="molecule type" value="Genomic_DNA"/>
</dbReference>
<feature type="transmembrane region" description="Helical" evidence="5">
    <location>
        <begin position="418"/>
        <end position="436"/>
    </location>
</feature>
<gene>
    <name evidence="6" type="ORF">K3174_16425</name>
</gene>
<dbReference type="PIRSF" id="PIRSF006060">
    <property type="entry name" value="AA_transporter"/>
    <property type="match status" value="1"/>
</dbReference>
<proteinExistence type="predicted"/>
<reference evidence="6 7" key="1">
    <citation type="submission" date="2021-08" db="EMBL/GenBank/DDBJ databases">
        <title>Comparative Genomics Analysis of the Genus Qipengyuania Reveals Extensive Genetic Diversity and Metabolic Versatility, Including the Description of Fifteen Novel Species.</title>
        <authorList>
            <person name="Liu Y."/>
        </authorList>
    </citation>
    <scope>NUCLEOTIDE SEQUENCE [LARGE SCALE GENOMIC DNA]</scope>
    <source>
        <strain evidence="6 7">6D47A</strain>
    </source>
</reference>
<dbReference type="InterPro" id="IPR050598">
    <property type="entry name" value="AminoAcid_Transporter"/>
</dbReference>
<comment type="caution">
    <text evidence="6">The sequence shown here is derived from an EMBL/GenBank/DDBJ whole genome shotgun (WGS) entry which is preliminary data.</text>
</comment>
<dbReference type="Pfam" id="PF13520">
    <property type="entry name" value="AA_permease_2"/>
    <property type="match status" value="1"/>
</dbReference>
<feature type="transmembrane region" description="Helical" evidence="5">
    <location>
        <begin position="196"/>
        <end position="215"/>
    </location>
</feature>
<keyword evidence="4 5" id="KW-0472">Membrane</keyword>
<feature type="transmembrane region" description="Helical" evidence="5">
    <location>
        <begin position="394"/>
        <end position="412"/>
    </location>
</feature>